<dbReference type="GeneID" id="20819256"/>
<dbReference type="RefSeq" id="XP_009844283.1">
    <property type="nucleotide sequence ID" value="XM_009845981.1"/>
</dbReference>
<dbReference type="VEuPathDB" id="FungiDB:H257_17260"/>
<dbReference type="AlphaFoldDB" id="W4FFC3"/>
<evidence type="ECO:0000256" key="1">
    <source>
        <dbReference type="SAM" id="MobiDB-lite"/>
    </source>
</evidence>
<accession>W4FFC3</accession>
<dbReference type="Pfam" id="PF15365">
    <property type="entry name" value="PNRC"/>
    <property type="match status" value="1"/>
</dbReference>
<protein>
    <submittedName>
        <fullName evidence="2">Uncharacterized protein</fullName>
    </submittedName>
</protein>
<evidence type="ECO:0000313" key="2">
    <source>
        <dbReference type="EMBL" id="ETV66212.1"/>
    </source>
</evidence>
<dbReference type="EMBL" id="KI913215">
    <property type="protein sequence ID" value="ETV66212.1"/>
    <property type="molecule type" value="Genomic_DNA"/>
</dbReference>
<dbReference type="InterPro" id="IPR028322">
    <property type="entry name" value="PNRC-like_rgn"/>
</dbReference>
<proteinExistence type="predicted"/>
<sequence>MIIIYDEKRAGFKNTPGKITAPFFRSLKQVPTIMAAKQPPQKDLVGRPLVPFFTDEGHVNASLQVSREMAHEPMEVDARVWNAAQGYFEYPDHQAASPSLPTVKVKPTGCLLLTPQRLGTSIKDVRSQSREKTPPPAPLATPLPSSPSPQQQTAAPSKKKGKKSSPNNDKQSAKTTKPAVSESKWAWSAFQNSPDPKSLPIPPFLSPPTLSHEPEPTPVMAPLTLGDKKPPSKPPNPPQVTILQRPKPKEEQLTLQLRKMLNIRDA</sequence>
<feature type="compositionally biased region" description="Pro residues" evidence="1">
    <location>
        <begin position="197"/>
        <end position="206"/>
    </location>
</feature>
<feature type="compositionally biased region" description="Pro residues" evidence="1">
    <location>
        <begin position="134"/>
        <end position="147"/>
    </location>
</feature>
<dbReference type="OrthoDB" id="125971at2759"/>
<feature type="compositionally biased region" description="Polar residues" evidence="1">
    <location>
        <begin position="166"/>
        <end position="175"/>
    </location>
</feature>
<reference evidence="2" key="1">
    <citation type="submission" date="2013-12" db="EMBL/GenBank/DDBJ databases">
        <title>The Genome Sequence of Aphanomyces astaci APO3.</title>
        <authorList>
            <consortium name="The Broad Institute Genomics Platform"/>
            <person name="Russ C."/>
            <person name="Tyler B."/>
            <person name="van West P."/>
            <person name="Dieguez-Uribeondo J."/>
            <person name="Young S.K."/>
            <person name="Zeng Q."/>
            <person name="Gargeya S."/>
            <person name="Fitzgerald M."/>
            <person name="Abouelleil A."/>
            <person name="Alvarado L."/>
            <person name="Chapman S.B."/>
            <person name="Gainer-Dewar J."/>
            <person name="Goldberg J."/>
            <person name="Griggs A."/>
            <person name="Gujja S."/>
            <person name="Hansen M."/>
            <person name="Howarth C."/>
            <person name="Imamovic A."/>
            <person name="Ireland A."/>
            <person name="Larimer J."/>
            <person name="McCowan C."/>
            <person name="Murphy C."/>
            <person name="Pearson M."/>
            <person name="Poon T.W."/>
            <person name="Priest M."/>
            <person name="Roberts A."/>
            <person name="Saif S."/>
            <person name="Shea T."/>
            <person name="Sykes S."/>
            <person name="Wortman J."/>
            <person name="Nusbaum C."/>
            <person name="Birren B."/>
        </authorList>
    </citation>
    <scope>NUCLEOTIDE SEQUENCE [LARGE SCALE GENOMIC DNA]</scope>
    <source>
        <strain evidence="2">APO3</strain>
    </source>
</reference>
<gene>
    <name evidence="2" type="ORF">H257_17260</name>
</gene>
<feature type="compositionally biased region" description="Basic and acidic residues" evidence="1">
    <location>
        <begin position="123"/>
        <end position="133"/>
    </location>
</feature>
<dbReference type="GO" id="GO:0016071">
    <property type="term" value="P:mRNA metabolic process"/>
    <property type="evidence" value="ECO:0007669"/>
    <property type="project" value="UniProtKB-ARBA"/>
</dbReference>
<feature type="region of interest" description="Disordered" evidence="1">
    <location>
        <begin position="117"/>
        <end position="252"/>
    </location>
</feature>
<organism evidence="2">
    <name type="scientific">Aphanomyces astaci</name>
    <name type="common">Crayfish plague agent</name>
    <dbReference type="NCBI Taxonomy" id="112090"/>
    <lineage>
        <taxon>Eukaryota</taxon>
        <taxon>Sar</taxon>
        <taxon>Stramenopiles</taxon>
        <taxon>Oomycota</taxon>
        <taxon>Saprolegniomycetes</taxon>
        <taxon>Saprolegniales</taxon>
        <taxon>Verrucalvaceae</taxon>
        <taxon>Aphanomyces</taxon>
    </lineage>
</organism>
<name>W4FFC3_APHAT</name>